<comment type="caution">
    <text evidence="2">The sequence shown here is derived from an EMBL/GenBank/DDBJ whole genome shotgun (WGS) entry which is preliminary data.</text>
</comment>
<protein>
    <submittedName>
        <fullName evidence="2">Uncharacterized protein</fullName>
    </submittedName>
</protein>
<name>A0A4Y7TRA0_COPMI</name>
<dbReference type="STRING" id="71717.A0A4Y7TRA0"/>
<feature type="compositionally biased region" description="Basic and acidic residues" evidence="1">
    <location>
        <begin position="1"/>
        <end position="10"/>
    </location>
</feature>
<dbReference type="PANTHER" id="PTHR15555:SF0">
    <property type="entry name" value="ZINC FINGER HIT DOMAIN-CONTAINING PROTEIN 2"/>
    <property type="match status" value="1"/>
</dbReference>
<reference evidence="2 3" key="1">
    <citation type="journal article" date="2019" name="Nat. Ecol. Evol.">
        <title>Megaphylogeny resolves global patterns of mushroom evolution.</title>
        <authorList>
            <person name="Varga T."/>
            <person name="Krizsan K."/>
            <person name="Foldi C."/>
            <person name="Dima B."/>
            <person name="Sanchez-Garcia M."/>
            <person name="Sanchez-Ramirez S."/>
            <person name="Szollosi G.J."/>
            <person name="Szarkandi J.G."/>
            <person name="Papp V."/>
            <person name="Albert L."/>
            <person name="Andreopoulos W."/>
            <person name="Angelini C."/>
            <person name="Antonin V."/>
            <person name="Barry K.W."/>
            <person name="Bougher N.L."/>
            <person name="Buchanan P."/>
            <person name="Buyck B."/>
            <person name="Bense V."/>
            <person name="Catcheside P."/>
            <person name="Chovatia M."/>
            <person name="Cooper J."/>
            <person name="Damon W."/>
            <person name="Desjardin D."/>
            <person name="Finy P."/>
            <person name="Geml J."/>
            <person name="Haridas S."/>
            <person name="Hughes K."/>
            <person name="Justo A."/>
            <person name="Karasinski D."/>
            <person name="Kautmanova I."/>
            <person name="Kiss B."/>
            <person name="Kocsube S."/>
            <person name="Kotiranta H."/>
            <person name="LaButti K.M."/>
            <person name="Lechner B.E."/>
            <person name="Liimatainen K."/>
            <person name="Lipzen A."/>
            <person name="Lukacs Z."/>
            <person name="Mihaltcheva S."/>
            <person name="Morgado L.N."/>
            <person name="Niskanen T."/>
            <person name="Noordeloos M.E."/>
            <person name="Ohm R.A."/>
            <person name="Ortiz-Santana B."/>
            <person name="Ovrebo C."/>
            <person name="Racz N."/>
            <person name="Riley R."/>
            <person name="Savchenko A."/>
            <person name="Shiryaev A."/>
            <person name="Soop K."/>
            <person name="Spirin V."/>
            <person name="Szebenyi C."/>
            <person name="Tomsovsky M."/>
            <person name="Tulloss R.E."/>
            <person name="Uehling J."/>
            <person name="Grigoriev I.V."/>
            <person name="Vagvolgyi C."/>
            <person name="Papp T."/>
            <person name="Martin F.M."/>
            <person name="Miettinen O."/>
            <person name="Hibbett D.S."/>
            <person name="Nagy L.G."/>
        </authorList>
    </citation>
    <scope>NUCLEOTIDE SEQUENCE [LARGE SCALE GENOMIC DNA]</scope>
    <source>
        <strain evidence="2 3">FP101781</strain>
    </source>
</reference>
<organism evidence="2 3">
    <name type="scientific">Coprinellus micaceus</name>
    <name type="common">Glistening ink-cap mushroom</name>
    <name type="synonym">Coprinus micaceus</name>
    <dbReference type="NCBI Taxonomy" id="71717"/>
    <lineage>
        <taxon>Eukaryota</taxon>
        <taxon>Fungi</taxon>
        <taxon>Dikarya</taxon>
        <taxon>Basidiomycota</taxon>
        <taxon>Agaricomycotina</taxon>
        <taxon>Agaricomycetes</taxon>
        <taxon>Agaricomycetidae</taxon>
        <taxon>Agaricales</taxon>
        <taxon>Agaricineae</taxon>
        <taxon>Psathyrellaceae</taxon>
        <taxon>Coprinellus</taxon>
    </lineage>
</organism>
<proteinExistence type="predicted"/>
<dbReference type="EMBL" id="QPFP01000005">
    <property type="protein sequence ID" value="TEB36710.1"/>
    <property type="molecule type" value="Genomic_DNA"/>
</dbReference>
<evidence type="ECO:0000256" key="1">
    <source>
        <dbReference type="SAM" id="MobiDB-lite"/>
    </source>
</evidence>
<feature type="region of interest" description="Disordered" evidence="1">
    <location>
        <begin position="1"/>
        <end position="28"/>
    </location>
</feature>
<feature type="compositionally biased region" description="Acidic residues" evidence="1">
    <location>
        <begin position="11"/>
        <end position="26"/>
    </location>
</feature>
<sequence length="321" mass="36185">MLELLKRFEDESVEDAEASEEDEDESDLARRFASVDLDTVSPDNIWEMLSPSEREKFLRALQDPNSEVAKQLLASEELRKNIREPWWEDRRSRDEHGEPEEPVMMTIPVAMLKPVPNRPLLVYNLAAICITYTFVVRHLGLVSFSSKLCDRADLEIGIELLSTLVPFLTARKSTLVHTSLSGTLTDLCSRFDVQNTPSPDLLSALLRDSAFLMSPMDVMEHPESTDNTLELHPHRRLLLVLSDIEQLFSLGSVPQQSKHVAHKLTFYSAHVASMPSPLLRSVAAELRAKSMVLNEEAQAHQHDMTATVPAATVRKPIVEEI</sequence>
<dbReference type="InterPro" id="IPR039646">
    <property type="entry name" value="ZNHIT2"/>
</dbReference>
<dbReference type="Proteomes" id="UP000298030">
    <property type="component" value="Unassembled WGS sequence"/>
</dbReference>
<evidence type="ECO:0000313" key="2">
    <source>
        <dbReference type="EMBL" id="TEB36710.1"/>
    </source>
</evidence>
<gene>
    <name evidence="2" type="ORF">FA13DRAFT_1727071</name>
</gene>
<accession>A0A4Y7TRA0</accession>
<dbReference type="PANTHER" id="PTHR15555">
    <property type="entry name" value="ZINC FINGER HIT DOMAIN CONTAINING PROTEIN 2 PROTEIN FON -RELATED"/>
    <property type="match status" value="1"/>
</dbReference>
<keyword evidence="3" id="KW-1185">Reference proteome</keyword>
<evidence type="ECO:0000313" key="3">
    <source>
        <dbReference type="Proteomes" id="UP000298030"/>
    </source>
</evidence>
<dbReference type="AlphaFoldDB" id="A0A4Y7TRA0"/>
<dbReference type="OrthoDB" id="18412at2759"/>